<keyword evidence="2" id="KW-0378">Hydrolase</keyword>
<gene>
    <name evidence="2" type="ORF">ACFFTR_11435</name>
</gene>
<reference evidence="2 3" key="1">
    <citation type="submission" date="2024-09" db="EMBL/GenBank/DDBJ databases">
        <authorList>
            <person name="Sun Q."/>
            <person name="Mori K."/>
        </authorList>
    </citation>
    <scope>NUCLEOTIDE SEQUENCE [LARGE SCALE GENOMIC DNA]</scope>
    <source>
        <strain evidence="2 3">JCM 3307</strain>
    </source>
</reference>
<proteinExistence type="predicted"/>
<keyword evidence="3" id="KW-1185">Reference proteome</keyword>
<evidence type="ECO:0000313" key="3">
    <source>
        <dbReference type="Proteomes" id="UP001589608"/>
    </source>
</evidence>
<accession>A0ABV5M4B3</accession>
<dbReference type="PANTHER" id="PTHR43798:SF33">
    <property type="entry name" value="HYDROLASE, PUTATIVE (AFU_ORTHOLOGUE AFUA_2G14860)-RELATED"/>
    <property type="match status" value="1"/>
</dbReference>
<feature type="domain" description="AB hydrolase-1" evidence="1">
    <location>
        <begin position="29"/>
        <end position="285"/>
    </location>
</feature>
<dbReference type="GO" id="GO:0016787">
    <property type="term" value="F:hydrolase activity"/>
    <property type="evidence" value="ECO:0007669"/>
    <property type="project" value="UniProtKB-KW"/>
</dbReference>
<organism evidence="2 3">
    <name type="scientific">Dactylosporangium vinaceum</name>
    <dbReference type="NCBI Taxonomy" id="53362"/>
    <lineage>
        <taxon>Bacteria</taxon>
        <taxon>Bacillati</taxon>
        <taxon>Actinomycetota</taxon>
        <taxon>Actinomycetes</taxon>
        <taxon>Micromonosporales</taxon>
        <taxon>Micromonosporaceae</taxon>
        <taxon>Dactylosporangium</taxon>
    </lineage>
</organism>
<dbReference type="Proteomes" id="UP001589608">
    <property type="component" value="Unassembled WGS sequence"/>
</dbReference>
<dbReference type="InterPro" id="IPR000073">
    <property type="entry name" value="AB_hydrolase_1"/>
</dbReference>
<protein>
    <submittedName>
        <fullName evidence="2">Alpha/beta fold hydrolase</fullName>
    </submittedName>
</protein>
<dbReference type="SUPFAM" id="SSF53474">
    <property type="entry name" value="alpha/beta-Hydrolases"/>
    <property type="match status" value="1"/>
</dbReference>
<dbReference type="RefSeq" id="WP_223093507.1">
    <property type="nucleotide sequence ID" value="NZ_CP061913.1"/>
</dbReference>
<dbReference type="InterPro" id="IPR029058">
    <property type="entry name" value="AB_hydrolase_fold"/>
</dbReference>
<evidence type="ECO:0000259" key="1">
    <source>
        <dbReference type="Pfam" id="PF12697"/>
    </source>
</evidence>
<evidence type="ECO:0000313" key="2">
    <source>
        <dbReference type="EMBL" id="MFB9443696.1"/>
    </source>
</evidence>
<dbReference type="Gene3D" id="3.40.50.1820">
    <property type="entry name" value="alpha/beta hydrolase"/>
    <property type="match status" value="1"/>
</dbReference>
<dbReference type="InterPro" id="IPR050266">
    <property type="entry name" value="AB_hydrolase_sf"/>
</dbReference>
<dbReference type="Pfam" id="PF12697">
    <property type="entry name" value="Abhydrolase_6"/>
    <property type="match status" value="1"/>
</dbReference>
<dbReference type="EMBL" id="JBHMCA010000022">
    <property type="protein sequence ID" value="MFB9443696.1"/>
    <property type="molecule type" value="Genomic_DNA"/>
</dbReference>
<name>A0ABV5M4B3_9ACTN</name>
<sequence length="300" mass="32179">MRTLPRGELVEVGGRRIALYRAGAGGPPLVLLPGAGLIGLEYDNLLQGAAELTTAVTYDRAGTGWSDPVALPRSAAAVAEELRCALAAAGIPGPYVLAGHSLGAVYARRFAQLHPADVAGLLFIDPGHEDILRFLPPAVVALNEQLKPTWDALPDLTLEQLDASRQALSQLYSQWPDDIRSPLVEHRLEHWRTGIAEGRNLEDEVYAELSAAGPLPDVPLIVLTAADKNPFWVQHMPADLLEPAHAGIHALHAAIAASVPRGEQRLIAGASHQYLHVQQPAPVLAALRDLLDRVRDRGGR</sequence>
<dbReference type="PANTHER" id="PTHR43798">
    <property type="entry name" value="MONOACYLGLYCEROL LIPASE"/>
    <property type="match status" value="1"/>
</dbReference>
<comment type="caution">
    <text evidence="2">The sequence shown here is derived from an EMBL/GenBank/DDBJ whole genome shotgun (WGS) entry which is preliminary data.</text>
</comment>